<accession>A0A024GA48</accession>
<dbReference type="AlphaFoldDB" id="A0A024GA48"/>
<protein>
    <submittedName>
        <fullName evidence="1">Uncharacterized protein</fullName>
    </submittedName>
</protein>
<organism evidence="1 2">
    <name type="scientific">Albugo candida</name>
    <dbReference type="NCBI Taxonomy" id="65357"/>
    <lineage>
        <taxon>Eukaryota</taxon>
        <taxon>Sar</taxon>
        <taxon>Stramenopiles</taxon>
        <taxon>Oomycota</taxon>
        <taxon>Peronosporomycetes</taxon>
        <taxon>Albuginales</taxon>
        <taxon>Albuginaceae</taxon>
        <taxon>Albugo</taxon>
    </lineage>
</organism>
<keyword evidence="2" id="KW-1185">Reference proteome</keyword>
<evidence type="ECO:0000313" key="2">
    <source>
        <dbReference type="Proteomes" id="UP000053237"/>
    </source>
</evidence>
<comment type="caution">
    <text evidence="1">The sequence shown here is derived from an EMBL/GenBank/DDBJ whole genome shotgun (WGS) entry which is preliminary data.</text>
</comment>
<dbReference type="EMBL" id="CAIX01000050">
    <property type="protein sequence ID" value="CCI43534.1"/>
    <property type="molecule type" value="Genomic_DNA"/>
</dbReference>
<dbReference type="Proteomes" id="UP000053237">
    <property type="component" value="Unassembled WGS sequence"/>
</dbReference>
<dbReference type="InParanoid" id="A0A024GA48"/>
<sequence>MCHKCTLSHPSACCNACAFTLPCQVYSIPHFYCFIQNPRMQYAPYFYQWYTLPSTRSSMMLSRCRRYGIFTRILVTQLGAVRYISIDKIKFLMQMNTKLFEQIWIVDLNSA</sequence>
<gene>
    <name evidence="1" type="ORF">BN9_043180</name>
</gene>
<evidence type="ECO:0000313" key="1">
    <source>
        <dbReference type="EMBL" id="CCI43534.1"/>
    </source>
</evidence>
<reference evidence="1 2" key="1">
    <citation type="submission" date="2012-05" db="EMBL/GenBank/DDBJ databases">
        <title>Recombination and specialization in a pathogen metapopulation.</title>
        <authorList>
            <person name="Gardiner A."/>
            <person name="Kemen E."/>
            <person name="Schultz-Larsen T."/>
            <person name="MacLean D."/>
            <person name="Van Oosterhout C."/>
            <person name="Jones J.D.G."/>
        </authorList>
    </citation>
    <scope>NUCLEOTIDE SEQUENCE [LARGE SCALE GENOMIC DNA]</scope>
    <source>
        <strain evidence="1 2">Ac Nc2</strain>
    </source>
</reference>
<proteinExistence type="predicted"/>
<name>A0A024GA48_9STRA</name>